<dbReference type="AlphaFoldDB" id="A0A1T4N770"/>
<dbReference type="PANTHER" id="PTHR30093">
    <property type="entry name" value="GENERAL SECRETION PATHWAY PROTEIN G"/>
    <property type="match status" value="1"/>
</dbReference>
<name>A0A1T4N770_9FIRM</name>
<sequence length="247" mass="27062">MNKVTKKGFTLIELIVVIAVLAVLGLLLVPQISGYIDASQATTCLNNRKLVERAITVAEAQSGKKQTFTKPEDVAAIPGSLYDGGKICPKDGTITIMDGKVNCSIHKESTGGGGSSFIKDGTILDQRENAVDYTNQARINFNDVIKQLQPDGTYRYVKCISSTGCAVDAFPSLPFSGPDAARFKEVSLEFYYWNNYNKGDIITYNGEYYMWNSNNSYPTSPNFKDPSKSNEFTKMVKDASGNWAPAN</sequence>
<dbReference type="Proteomes" id="UP000243297">
    <property type="component" value="Unassembled WGS sequence"/>
</dbReference>
<dbReference type="EMBL" id="FUWY01000004">
    <property type="protein sequence ID" value="SJZ74936.1"/>
    <property type="molecule type" value="Genomic_DNA"/>
</dbReference>
<proteinExistence type="predicted"/>
<dbReference type="RefSeq" id="WP_078711907.1">
    <property type="nucleotide sequence ID" value="NZ_FUWY01000004.1"/>
</dbReference>
<dbReference type="NCBIfam" id="TIGR02532">
    <property type="entry name" value="IV_pilin_GFxxxE"/>
    <property type="match status" value="1"/>
</dbReference>
<dbReference type="STRING" id="118967.SAMN02745191_1506"/>
<organism evidence="1 2">
    <name type="scientific">Anaerorhabdus furcosa</name>
    <dbReference type="NCBI Taxonomy" id="118967"/>
    <lineage>
        <taxon>Bacteria</taxon>
        <taxon>Bacillati</taxon>
        <taxon>Bacillota</taxon>
        <taxon>Erysipelotrichia</taxon>
        <taxon>Erysipelotrichales</taxon>
        <taxon>Erysipelotrichaceae</taxon>
        <taxon>Anaerorhabdus</taxon>
    </lineage>
</organism>
<accession>A0A1T4N770</accession>
<evidence type="ECO:0000313" key="1">
    <source>
        <dbReference type="EMBL" id="SJZ74936.1"/>
    </source>
</evidence>
<evidence type="ECO:0000313" key="2">
    <source>
        <dbReference type="Proteomes" id="UP000243297"/>
    </source>
</evidence>
<dbReference type="Pfam" id="PF07963">
    <property type="entry name" value="N_methyl"/>
    <property type="match status" value="1"/>
</dbReference>
<dbReference type="InterPro" id="IPR012902">
    <property type="entry name" value="N_methyl_site"/>
</dbReference>
<gene>
    <name evidence="1" type="ORF">SAMN02745191_1506</name>
</gene>
<keyword evidence="2" id="KW-1185">Reference proteome</keyword>
<reference evidence="2" key="1">
    <citation type="submission" date="2017-02" db="EMBL/GenBank/DDBJ databases">
        <authorList>
            <person name="Varghese N."/>
            <person name="Submissions S."/>
        </authorList>
    </citation>
    <scope>NUCLEOTIDE SEQUENCE [LARGE SCALE GENOMIC DNA]</scope>
    <source>
        <strain evidence="2">ATCC 25662</strain>
    </source>
</reference>
<dbReference type="Gene3D" id="3.30.700.10">
    <property type="entry name" value="Glycoprotein, Type 4 Pilin"/>
    <property type="match status" value="1"/>
</dbReference>
<protein>
    <submittedName>
        <fullName evidence="1">Prepilin-type N-terminal cleavage/methylation domain-containing protein</fullName>
    </submittedName>
</protein>
<dbReference type="InterPro" id="IPR045584">
    <property type="entry name" value="Pilin-like"/>
</dbReference>
<dbReference type="SUPFAM" id="SSF54523">
    <property type="entry name" value="Pili subunits"/>
    <property type="match status" value="1"/>
</dbReference>
<dbReference type="PROSITE" id="PS00409">
    <property type="entry name" value="PROKAR_NTER_METHYL"/>
    <property type="match status" value="1"/>
</dbReference>